<dbReference type="PANTHER" id="PTHR43102:SF2">
    <property type="entry name" value="GAF DOMAIN-CONTAINING PROTEIN"/>
    <property type="match status" value="1"/>
</dbReference>
<gene>
    <name evidence="3" type="ORF">NS359_03185</name>
</gene>
<organism evidence="3 4">
    <name type="scientific">Curtobacterium oceanosedimentum</name>
    <dbReference type="NCBI Taxonomy" id="465820"/>
    <lineage>
        <taxon>Bacteria</taxon>
        <taxon>Bacillati</taxon>
        <taxon>Actinomycetota</taxon>
        <taxon>Actinomycetes</taxon>
        <taxon>Micrococcales</taxon>
        <taxon>Microbacteriaceae</taxon>
        <taxon>Curtobacterium</taxon>
    </lineage>
</organism>
<evidence type="ECO:0000313" key="3">
    <source>
        <dbReference type="EMBL" id="KTR53597.1"/>
    </source>
</evidence>
<evidence type="ECO:0000259" key="2">
    <source>
        <dbReference type="SMART" id="SM00331"/>
    </source>
</evidence>
<evidence type="ECO:0008006" key="5">
    <source>
        <dbReference type="Google" id="ProtNLM"/>
    </source>
</evidence>
<dbReference type="SUPFAM" id="SSF81606">
    <property type="entry name" value="PP2C-like"/>
    <property type="match status" value="1"/>
</dbReference>
<evidence type="ECO:0000259" key="1">
    <source>
        <dbReference type="SMART" id="SM00065"/>
    </source>
</evidence>
<dbReference type="AlphaFoldDB" id="A0A147DTA4"/>
<dbReference type="EMBL" id="LDRC01000012">
    <property type="protein sequence ID" value="KTR53597.1"/>
    <property type="molecule type" value="Genomic_DNA"/>
</dbReference>
<dbReference type="SMART" id="SM00331">
    <property type="entry name" value="PP2C_SIG"/>
    <property type="match status" value="1"/>
</dbReference>
<proteinExistence type="predicted"/>
<dbReference type="Proteomes" id="UP000072763">
    <property type="component" value="Unassembled WGS sequence"/>
</dbReference>
<name>A0A147DTA4_9MICO</name>
<dbReference type="OrthoDB" id="9151676at2"/>
<evidence type="ECO:0000313" key="4">
    <source>
        <dbReference type="Proteomes" id="UP000072763"/>
    </source>
</evidence>
<accession>A0A147DTA4</accession>
<reference evidence="3 4" key="1">
    <citation type="journal article" date="2016" name="Front. Microbiol.">
        <title>Genomic Resource of Rice Seed Associated Bacteria.</title>
        <authorList>
            <person name="Midha S."/>
            <person name="Bansal K."/>
            <person name="Sharma S."/>
            <person name="Kumar N."/>
            <person name="Patil P.P."/>
            <person name="Chaudhry V."/>
            <person name="Patil P.B."/>
        </authorList>
    </citation>
    <scope>NUCLEOTIDE SEQUENCE [LARGE SCALE GENOMIC DNA]</scope>
    <source>
        <strain evidence="3 4">NS359</strain>
    </source>
</reference>
<comment type="caution">
    <text evidence="3">The sequence shown here is derived from an EMBL/GenBank/DDBJ whole genome shotgun (WGS) entry which is preliminary data.</text>
</comment>
<dbReference type="InterPro" id="IPR003018">
    <property type="entry name" value="GAF"/>
</dbReference>
<dbReference type="PANTHER" id="PTHR43102">
    <property type="entry name" value="SLR1143 PROTEIN"/>
    <property type="match status" value="1"/>
</dbReference>
<dbReference type="InterPro" id="IPR029016">
    <property type="entry name" value="GAF-like_dom_sf"/>
</dbReference>
<dbReference type="SMART" id="SM00065">
    <property type="entry name" value="GAF"/>
    <property type="match status" value="1"/>
</dbReference>
<feature type="domain" description="GAF" evidence="1">
    <location>
        <begin position="23"/>
        <end position="165"/>
    </location>
</feature>
<dbReference type="Gene3D" id="3.60.40.10">
    <property type="entry name" value="PPM-type phosphatase domain"/>
    <property type="match status" value="1"/>
</dbReference>
<sequence length="385" mass="40510">MSTDDQARVRSALVAALDVVDAAPSERFERIVRVAREVFDVPLSYVNVLDDDLLHTLTPNVPDEIVSGPVGWSFCQLTVQQVEPTIVPDTTADPRTADLPGVTRRGIRFYAGVPLTIAGGEPVGTLCLMDTRPRAFSPQDTAALIDLGHWAERALGQGLHHDRLLEVATALAPSTVAPAGYRIAAVTVPYGDLSGDLHDWSVVDGDLVLTLADVMRKEQPAALLAAGIRAALRQHRTVAPVAAVAAVEPALAEDLGRASAFATLFHARLDPVSGVVEVVDAGHGLAVHVPADEAPRVLRSRGLPLGLHPEGTPRHASSTVLAPGDALVVVSDGALDLGDGTIDTLLDLARTLRAASGIDAFLETVRLRAAERAEDDVTVVVLGRA</sequence>
<dbReference type="InterPro" id="IPR001932">
    <property type="entry name" value="PPM-type_phosphatase-like_dom"/>
</dbReference>
<dbReference type="InterPro" id="IPR036457">
    <property type="entry name" value="PPM-type-like_dom_sf"/>
</dbReference>
<dbReference type="STRING" id="465820.NS263_09170"/>
<protein>
    <recommendedName>
        <fullName evidence="5">Serine phosphatase</fullName>
    </recommendedName>
</protein>
<dbReference type="Gene3D" id="3.30.450.40">
    <property type="match status" value="1"/>
</dbReference>
<dbReference type="Pfam" id="PF01590">
    <property type="entry name" value="GAF"/>
    <property type="match status" value="1"/>
</dbReference>
<dbReference type="PATRIC" id="fig|465820.4.peg.490"/>
<dbReference type="RefSeq" id="WP_058748957.1">
    <property type="nucleotide sequence ID" value="NZ_LDRC01000012.1"/>
</dbReference>
<feature type="domain" description="PPM-type phosphatase" evidence="2">
    <location>
        <begin position="178"/>
        <end position="384"/>
    </location>
</feature>
<dbReference type="SUPFAM" id="SSF55781">
    <property type="entry name" value="GAF domain-like"/>
    <property type="match status" value="1"/>
</dbReference>
<dbReference type="Pfam" id="PF07228">
    <property type="entry name" value="SpoIIE"/>
    <property type="match status" value="1"/>
</dbReference>